<evidence type="ECO:0000256" key="1">
    <source>
        <dbReference type="ARBA" id="ARBA00022527"/>
    </source>
</evidence>
<feature type="compositionally biased region" description="Low complexity" evidence="4">
    <location>
        <begin position="245"/>
        <end position="254"/>
    </location>
</feature>
<evidence type="ECO:0000256" key="2">
    <source>
        <dbReference type="ARBA" id="ARBA00022679"/>
    </source>
</evidence>
<dbReference type="AlphaFoldDB" id="A0AAE0FJZ2"/>
<feature type="compositionally biased region" description="Polar residues" evidence="4">
    <location>
        <begin position="271"/>
        <end position="282"/>
    </location>
</feature>
<protein>
    <recommendedName>
        <fullName evidence="5">Alpha-type protein kinase domain-containing protein</fullName>
    </recommendedName>
</protein>
<gene>
    <name evidence="6" type="ORF">CYMTET_29860</name>
</gene>
<evidence type="ECO:0000313" key="6">
    <source>
        <dbReference type="EMBL" id="KAK3261221.1"/>
    </source>
</evidence>
<proteinExistence type="predicted"/>
<dbReference type="InterPro" id="IPR004166">
    <property type="entry name" value="a-kinase_dom"/>
</dbReference>
<dbReference type="Pfam" id="PF02816">
    <property type="entry name" value="Alpha_kinase"/>
    <property type="match status" value="1"/>
</dbReference>
<dbReference type="EMBL" id="LGRX02017062">
    <property type="protein sequence ID" value="KAK3261221.1"/>
    <property type="molecule type" value="Genomic_DNA"/>
</dbReference>
<sequence length="282" mass="32017">MEAIGIAFRKTSFAQGAERYAHRGTELAPSRQALAIGSHVRVSGLQNKPQHNGVAARVIGQQGERWQVKLDTGEELALHSSNLQLPPRYVHKGPLAAQFNERQHIYGQLCTFSIRFVRCSVYEAVVDGRHTSILAEQELKDDYLKYNNNAGMVRTTKPRVSADDASEPLGVIFEEQEKELDDDVTMPEPIDAPHAVLLSLLVCGVRPRKADLRPAWHCIKLARDKQRRLEQQKRQKEQQALLQFEQRQQEAMAQQRREFEQQQQEAMARSNGGSSSSDNKRR</sequence>
<comment type="caution">
    <text evidence="6">The sequence shown here is derived from an EMBL/GenBank/DDBJ whole genome shotgun (WGS) entry which is preliminary data.</text>
</comment>
<name>A0AAE0FJZ2_9CHLO</name>
<accession>A0AAE0FJZ2</accession>
<keyword evidence="2" id="KW-0808">Transferase</keyword>
<evidence type="ECO:0000259" key="5">
    <source>
        <dbReference type="Pfam" id="PF02816"/>
    </source>
</evidence>
<feature type="domain" description="Alpha-type protein kinase" evidence="5">
    <location>
        <begin position="94"/>
        <end position="155"/>
    </location>
</feature>
<evidence type="ECO:0000256" key="4">
    <source>
        <dbReference type="SAM" id="MobiDB-lite"/>
    </source>
</evidence>
<organism evidence="6 7">
    <name type="scientific">Cymbomonas tetramitiformis</name>
    <dbReference type="NCBI Taxonomy" id="36881"/>
    <lineage>
        <taxon>Eukaryota</taxon>
        <taxon>Viridiplantae</taxon>
        <taxon>Chlorophyta</taxon>
        <taxon>Pyramimonadophyceae</taxon>
        <taxon>Pyramimonadales</taxon>
        <taxon>Pyramimonadaceae</taxon>
        <taxon>Cymbomonas</taxon>
    </lineage>
</organism>
<evidence type="ECO:0000313" key="7">
    <source>
        <dbReference type="Proteomes" id="UP001190700"/>
    </source>
</evidence>
<dbReference type="GO" id="GO:0004674">
    <property type="term" value="F:protein serine/threonine kinase activity"/>
    <property type="evidence" value="ECO:0007669"/>
    <property type="project" value="UniProtKB-KW"/>
</dbReference>
<keyword evidence="1" id="KW-0723">Serine/threonine-protein kinase</keyword>
<keyword evidence="7" id="KW-1185">Reference proteome</keyword>
<feature type="region of interest" description="Disordered" evidence="4">
    <location>
        <begin position="245"/>
        <end position="282"/>
    </location>
</feature>
<keyword evidence="3" id="KW-0418">Kinase</keyword>
<dbReference type="Proteomes" id="UP001190700">
    <property type="component" value="Unassembled WGS sequence"/>
</dbReference>
<dbReference type="GO" id="GO:0005524">
    <property type="term" value="F:ATP binding"/>
    <property type="evidence" value="ECO:0007669"/>
    <property type="project" value="InterPro"/>
</dbReference>
<evidence type="ECO:0000256" key="3">
    <source>
        <dbReference type="ARBA" id="ARBA00022777"/>
    </source>
</evidence>
<reference evidence="6 7" key="1">
    <citation type="journal article" date="2015" name="Genome Biol. Evol.">
        <title>Comparative Genomics of a Bacterivorous Green Alga Reveals Evolutionary Causalities and Consequences of Phago-Mixotrophic Mode of Nutrition.</title>
        <authorList>
            <person name="Burns J.A."/>
            <person name="Paasch A."/>
            <person name="Narechania A."/>
            <person name="Kim E."/>
        </authorList>
    </citation>
    <scope>NUCLEOTIDE SEQUENCE [LARGE SCALE GENOMIC DNA]</scope>
    <source>
        <strain evidence="6 7">PLY_AMNH</strain>
    </source>
</reference>